<sequence length="41" mass="4715">MYKKPGSIWLIKQNSGMNKLQIHTDRTVANTKLIKQLSISE</sequence>
<name>A0A0E9P862_ANGAN</name>
<dbReference type="EMBL" id="GBXM01108352">
    <property type="protein sequence ID" value="JAH00225.1"/>
    <property type="molecule type" value="Transcribed_RNA"/>
</dbReference>
<reference evidence="1" key="1">
    <citation type="submission" date="2014-11" db="EMBL/GenBank/DDBJ databases">
        <authorList>
            <person name="Amaro Gonzalez C."/>
        </authorList>
    </citation>
    <scope>NUCLEOTIDE SEQUENCE</scope>
</reference>
<protein>
    <submittedName>
        <fullName evidence="1">Uncharacterized protein</fullName>
    </submittedName>
</protein>
<organism evidence="1">
    <name type="scientific">Anguilla anguilla</name>
    <name type="common">European freshwater eel</name>
    <name type="synonym">Muraena anguilla</name>
    <dbReference type="NCBI Taxonomy" id="7936"/>
    <lineage>
        <taxon>Eukaryota</taxon>
        <taxon>Metazoa</taxon>
        <taxon>Chordata</taxon>
        <taxon>Craniata</taxon>
        <taxon>Vertebrata</taxon>
        <taxon>Euteleostomi</taxon>
        <taxon>Actinopterygii</taxon>
        <taxon>Neopterygii</taxon>
        <taxon>Teleostei</taxon>
        <taxon>Anguilliformes</taxon>
        <taxon>Anguillidae</taxon>
        <taxon>Anguilla</taxon>
    </lineage>
</organism>
<proteinExistence type="predicted"/>
<evidence type="ECO:0000313" key="1">
    <source>
        <dbReference type="EMBL" id="JAH00225.1"/>
    </source>
</evidence>
<accession>A0A0E9P862</accession>
<reference evidence="1" key="2">
    <citation type="journal article" date="2015" name="Fish Shellfish Immunol.">
        <title>Early steps in the European eel (Anguilla anguilla)-Vibrio vulnificus interaction in the gills: Role of the RtxA13 toxin.</title>
        <authorList>
            <person name="Callol A."/>
            <person name="Pajuelo D."/>
            <person name="Ebbesson L."/>
            <person name="Teles M."/>
            <person name="MacKenzie S."/>
            <person name="Amaro C."/>
        </authorList>
    </citation>
    <scope>NUCLEOTIDE SEQUENCE</scope>
</reference>
<dbReference type="AlphaFoldDB" id="A0A0E9P862"/>